<accession>A0ABT0GNI7</accession>
<dbReference type="RefSeq" id="WP_248149984.1">
    <property type="nucleotide sequence ID" value="NZ_JALNMJ010000001.1"/>
</dbReference>
<feature type="domain" description="Aldehyde dehydrogenase" evidence="4">
    <location>
        <begin position="32"/>
        <end position="489"/>
    </location>
</feature>
<reference evidence="5" key="1">
    <citation type="submission" date="2022-04" db="EMBL/GenBank/DDBJ databases">
        <title>Roseibium sp. CAU 1639 isolated from mud.</title>
        <authorList>
            <person name="Kim W."/>
        </authorList>
    </citation>
    <scope>NUCLEOTIDE SEQUENCE</scope>
    <source>
        <strain evidence="5">CAU 1639</strain>
    </source>
</reference>
<dbReference type="CDD" id="cd07109">
    <property type="entry name" value="ALDH_AAS00426"/>
    <property type="match status" value="1"/>
</dbReference>
<comment type="caution">
    <text evidence="5">The sequence shown here is derived from an EMBL/GenBank/DDBJ whole genome shotgun (WGS) entry which is preliminary data.</text>
</comment>
<dbReference type="PANTHER" id="PTHR11699">
    <property type="entry name" value="ALDEHYDE DEHYDROGENASE-RELATED"/>
    <property type="match status" value="1"/>
</dbReference>
<dbReference type="Proteomes" id="UP001431221">
    <property type="component" value="Unassembled WGS sequence"/>
</dbReference>
<comment type="similarity">
    <text evidence="3">Belongs to the aldehyde dehydrogenase family.</text>
</comment>
<evidence type="ECO:0000256" key="1">
    <source>
        <dbReference type="ARBA" id="ARBA00023002"/>
    </source>
</evidence>
<feature type="active site" evidence="2">
    <location>
        <position position="263"/>
    </location>
</feature>
<evidence type="ECO:0000256" key="2">
    <source>
        <dbReference type="PROSITE-ProRule" id="PRU10007"/>
    </source>
</evidence>
<keyword evidence="1 3" id="KW-0560">Oxidoreductase</keyword>
<dbReference type="InterPro" id="IPR016160">
    <property type="entry name" value="Ald_DH_CS_CYS"/>
</dbReference>
<evidence type="ECO:0000259" key="4">
    <source>
        <dbReference type="Pfam" id="PF00171"/>
    </source>
</evidence>
<name>A0ABT0GNI7_9HYPH</name>
<organism evidence="5 6">
    <name type="scientific">Roseibium sediminicola</name>
    <dbReference type="NCBI Taxonomy" id="2933272"/>
    <lineage>
        <taxon>Bacteria</taxon>
        <taxon>Pseudomonadati</taxon>
        <taxon>Pseudomonadota</taxon>
        <taxon>Alphaproteobacteria</taxon>
        <taxon>Hyphomicrobiales</taxon>
        <taxon>Stappiaceae</taxon>
        <taxon>Roseibium</taxon>
    </lineage>
</organism>
<dbReference type="InterPro" id="IPR029510">
    <property type="entry name" value="Ald_DH_CS_GLU"/>
</dbReference>
<dbReference type="PROSITE" id="PS00070">
    <property type="entry name" value="ALDEHYDE_DEHYDR_CYS"/>
    <property type="match status" value="1"/>
</dbReference>
<dbReference type="Gene3D" id="3.40.309.10">
    <property type="entry name" value="Aldehyde Dehydrogenase, Chain A, domain 2"/>
    <property type="match status" value="1"/>
</dbReference>
<dbReference type="InterPro" id="IPR016163">
    <property type="entry name" value="Ald_DH_C"/>
</dbReference>
<dbReference type="InterPro" id="IPR015590">
    <property type="entry name" value="Aldehyde_DH_dom"/>
</dbReference>
<proteinExistence type="inferred from homology"/>
<dbReference type="Pfam" id="PF00171">
    <property type="entry name" value="Aldedh"/>
    <property type="match status" value="1"/>
</dbReference>
<evidence type="ECO:0000313" key="6">
    <source>
        <dbReference type="Proteomes" id="UP001431221"/>
    </source>
</evidence>
<evidence type="ECO:0000313" key="5">
    <source>
        <dbReference type="EMBL" id="MCK7610901.1"/>
    </source>
</evidence>
<dbReference type="Gene3D" id="3.40.605.10">
    <property type="entry name" value="Aldehyde Dehydrogenase, Chain A, domain 1"/>
    <property type="match status" value="1"/>
</dbReference>
<dbReference type="InterPro" id="IPR016161">
    <property type="entry name" value="Ald_DH/histidinol_DH"/>
</dbReference>
<protein>
    <submittedName>
        <fullName evidence="5">Aldehyde dehydrogenase family protein</fullName>
    </submittedName>
</protein>
<dbReference type="EMBL" id="JALNMJ010000001">
    <property type="protein sequence ID" value="MCK7610901.1"/>
    <property type="molecule type" value="Genomic_DNA"/>
</dbReference>
<dbReference type="InterPro" id="IPR016162">
    <property type="entry name" value="Ald_DH_N"/>
</dbReference>
<evidence type="ECO:0000256" key="3">
    <source>
        <dbReference type="RuleBase" id="RU003345"/>
    </source>
</evidence>
<keyword evidence="6" id="KW-1185">Reference proteome</keyword>
<dbReference type="PROSITE" id="PS00687">
    <property type="entry name" value="ALDEHYDE_DEHYDR_GLU"/>
    <property type="match status" value="1"/>
</dbReference>
<gene>
    <name evidence="5" type="ORF">M0H32_01905</name>
</gene>
<sequence length="495" mass="52282">MTVQDIAQDYLSTGKLDALPDGHFIGGKTTPASNRKMESFDPGRAEAFAEFSLGDEAEMDRAIDTAEKAAGHWRQVTPDERCRILNTVARLFRDNADRLAVIEVVDSGKTLAEAQGDVQSSARLFEYYAGAADKLDGRSVNLGPAYTAFTLREPVGVTGHIIPWNYPTSTFARGVAPALAAGCSVVAKPAETTPFTALVMAELLCEAGVPDGLVNVVTGLGSDVGAKMARDPRIKQLTFTGSVGTGVNVAQMAAPNVTRLTLELGGKSPLIAFEDADPEKVAEGAYWAIFSNSGQICSAGSRLILHKTLRDDVLAILTERAAKIRPGHGLSGPDMGAINSDLHLSRIKAHVDAAKARGANILTGGDATTDAETGKGWFFQPTIIADLAPNDPAVQEEIFGPVLSVQTFDTEDQAIALANGTEFGLIASVYTRDVGRAMRIAGAMDCGQVSVNDYWAGGLELPFGGNKKSGYGREKGWEGLDAYTKVKSVTISNAS</sequence>
<dbReference type="SUPFAM" id="SSF53720">
    <property type="entry name" value="ALDH-like"/>
    <property type="match status" value="1"/>
</dbReference>